<dbReference type="InterPro" id="IPR037523">
    <property type="entry name" value="VOC_core"/>
</dbReference>
<dbReference type="Gene3D" id="3.10.180.10">
    <property type="entry name" value="2,3-Dihydroxybiphenyl 1,2-Dioxygenase, domain 1"/>
    <property type="match status" value="1"/>
</dbReference>
<accession>A0ABY5LDN2</accession>
<dbReference type="InterPro" id="IPR029068">
    <property type="entry name" value="Glyas_Bleomycin-R_OHBP_Dase"/>
</dbReference>
<protein>
    <submittedName>
        <fullName evidence="2">VOC family protein</fullName>
    </submittedName>
</protein>
<dbReference type="InterPro" id="IPR004360">
    <property type="entry name" value="Glyas_Fos-R_dOase_dom"/>
</dbReference>
<sequence length="142" mass="15471">MNPFDETILDHLNIGVSDAARSKAFYEAALAPLGLKLLHTFSPQQAEEGGEQQKTQGTIHGFGRQYKPLFWIVGNARVGEATHFAFKARTRAEVDAFHTAALAAGGTDNGAPGLRRYHENYYAAFVHDPDGINIEAVCNSPE</sequence>
<dbReference type="Pfam" id="PF00903">
    <property type="entry name" value="Glyoxalase"/>
    <property type="match status" value="1"/>
</dbReference>
<evidence type="ECO:0000313" key="3">
    <source>
        <dbReference type="Proteomes" id="UP001058533"/>
    </source>
</evidence>
<evidence type="ECO:0000259" key="1">
    <source>
        <dbReference type="PROSITE" id="PS51819"/>
    </source>
</evidence>
<dbReference type="Proteomes" id="UP001058533">
    <property type="component" value="Chromosome"/>
</dbReference>
<dbReference type="SUPFAM" id="SSF54593">
    <property type="entry name" value="Glyoxalase/Bleomycin resistance protein/Dihydroxybiphenyl dioxygenase"/>
    <property type="match status" value="1"/>
</dbReference>
<dbReference type="CDD" id="cd07262">
    <property type="entry name" value="VOC_like"/>
    <property type="match status" value="1"/>
</dbReference>
<gene>
    <name evidence="2" type="ORF">NMP03_06255</name>
</gene>
<name>A0ABY5LDN2_9SPHN</name>
<evidence type="ECO:0000313" key="2">
    <source>
        <dbReference type="EMBL" id="UUL83793.1"/>
    </source>
</evidence>
<dbReference type="PANTHER" id="PTHR35006:SF2">
    <property type="entry name" value="GLYOXALASE FAMILY PROTEIN (AFU_ORTHOLOGUE AFUA_5G14830)"/>
    <property type="match status" value="1"/>
</dbReference>
<feature type="domain" description="VOC" evidence="1">
    <location>
        <begin position="8"/>
        <end position="139"/>
    </location>
</feature>
<keyword evidence="3" id="KW-1185">Reference proteome</keyword>
<dbReference type="PROSITE" id="PS51819">
    <property type="entry name" value="VOC"/>
    <property type="match status" value="1"/>
</dbReference>
<proteinExistence type="predicted"/>
<dbReference type="PANTHER" id="PTHR35006">
    <property type="entry name" value="GLYOXALASE FAMILY PROTEIN (AFU_ORTHOLOGUE AFUA_5G14830)"/>
    <property type="match status" value="1"/>
</dbReference>
<reference evidence="2" key="1">
    <citation type="submission" date="2022-07" db="EMBL/GenBank/DDBJ databases">
        <title>Sphingomonas sp. nov., a novel bacterium isolated from the north slope of the Mount Everest.</title>
        <authorList>
            <person name="Cui X."/>
            <person name="Liu Y."/>
        </authorList>
    </citation>
    <scope>NUCLEOTIDE SEQUENCE</scope>
    <source>
        <strain evidence="2">S5-59</strain>
    </source>
</reference>
<organism evidence="2 3">
    <name type="scientific">Sphingomonas qomolangmaensis</name>
    <dbReference type="NCBI Taxonomy" id="2918765"/>
    <lineage>
        <taxon>Bacteria</taxon>
        <taxon>Pseudomonadati</taxon>
        <taxon>Pseudomonadota</taxon>
        <taxon>Alphaproteobacteria</taxon>
        <taxon>Sphingomonadales</taxon>
        <taxon>Sphingomonadaceae</taxon>
        <taxon>Sphingomonas</taxon>
    </lineage>
</organism>
<dbReference type="RefSeq" id="WP_256507629.1">
    <property type="nucleotide sequence ID" value="NZ_CP101740.1"/>
</dbReference>
<dbReference type="EMBL" id="CP101740">
    <property type="protein sequence ID" value="UUL83793.1"/>
    <property type="molecule type" value="Genomic_DNA"/>
</dbReference>